<feature type="transmembrane region" description="Helical" evidence="1">
    <location>
        <begin position="124"/>
        <end position="143"/>
    </location>
</feature>
<dbReference type="PANTHER" id="PTHR37019:SF1">
    <property type="entry name" value="EXPERA DOMAIN-CONTAINING PROTEIN"/>
    <property type="match status" value="1"/>
</dbReference>
<feature type="transmembrane region" description="Helical" evidence="1">
    <location>
        <begin position="20"/>
        <end position="41"/>
    </location>
</feature>
<feature type="transmembrane region" description="Helical" evidence="1">
    <location>
        <begin position="53"/>
        <end position="76"/>
    </location>
</feature>
<dbReference type="EMBL" id="JAGPNK010000001">
    <property type="protein sequence ID" value="KAH7328084.1"/>
    <property type="molecule type" value="Genomic_DNA"/>
</dbReference>
<name>A0A8K0T054_9HYPO</name>
<dbReference type="InterPro" id="IPR056121">
    <property type="entry name" value="DUF7704"/>
</dbReference>
<dbReference type="Proteomes" id="UP000813444">
    <property type="component" value="Unassembled WGS sequence"/>
</dbReference>
<feature type="domain" description="DUF7704" evidence="2">
    <location>
        <begin position="6"/>
        <end position="142"/>
    </location>
</feature>
<keyword evidence="1" id="KW-0472">Membrane</keyword>
<evidence type="ECO:0000313" key="3">
    <source>
        <dbReference type="EMBL" id="KAH7328084.1"/>
    </source>
</evidence>
<dbReference type="AlphaFoldDB" id="A0A8K0T054"/>
<organism evidence="3 4">
    <name type="scientific">Stachybotrys elegans</name>
    <dbReference type="NCBI Taxonomy" id="80388"/>
    <lineage>
        <taxon>Eukaryota</taxon>
        <taxon>Fungi</taxon>
        <taxon>Dikarya</taxon>
        <taxon>Ascomycota</taxon>
        <taxon>Pezizomycotina</taxon>
        <taxon>Sordariomycetes</taxon>
        <taxon>Hypocreomycetidae</taxon>
        <taxon>Hypocreales</taxon>
        <taxon>Stachybotryaceae</taxon>
        <taxon>Stachybotrys</taxon>
    </lineage>
</organism>
<evidence type="ECO:0000256" key="1">
    <source>
        <dbReference type="SAM" id="Phobius"/>
    </source>
</evidence>
<dbReference type="PANTHER" id="PTHR37019">
    <property type="entry name" value="CHROMOSOME 1, WHOLE GENOME SHOTGUN SEQUENCE"/>
    <property type="match status" value="1"/>
</dbReference>
<dbReference type="Pfam" id="PF24803">
    <property type="entry name" value="DUF7704"/>
    <property type="match status" value="1"/>
</dbReference>
<proteinExistence type="predicted"/>
<reference evidence="3" key="1">
    <citation type="journal article" date="2021" name="Nat. Commun.">
        <title>Genetic determinants of endophytism in the Arabidopsis root mycobiome.</title>
        <authorList>
            <person name="Mesny F."/>
            <person name="Miyauchi S."/>
            <person name="Thiergart T."/>
            <person name="Pickel B."/>
            <person name="Atanasova L."/>
            <person name="Karlsson M."/>
            <person name="Huettel B."/>
            <person name="Barry K.W."/>
            <person name="Haridas S."/>
            <person name="Chen C."/>
            <person name="Bauer D."/>
            <person name="Andreopoulos W."/>
            <person name="Pangilinan J."/>
            <person name="LaButti K."/>
            <person name="Riley R."/>
            <person name="Lipzen A."/>
            <person name="Clum A."/>
            <person name="Drula E."/>
            <person name="Henrissat B."/>
            <person name="Kohler A."/>
            <person name="Grigoriev I.V."/>
            <person name="Martin F.M."/>
            <person name="Hacquard S."/>
        </authorList>
    </citation>
    <scope>NUCLEOTIDE SEQUENCE</scope>
    <source>
        <strain evidence="3">MPI-CAGE-CH-0235</strain>
    </source>
</reference>
<dbReference type="OrthoDB" id="3587182at2759"/>
<gene>
    <name evidence="3" type="ORF">B0I35DRAFT_403514</name>
</gene>
<evidence type="ECO:0000313" key="4">
    <source>
        <dbReference type="Proteomes" id="UP000813444"/>
    </source>
</evidence>
<feature type="transmembrane region" description="Helical" evidence="1">
    <location>
        <begin position="82"/>
        <end position="103"/>
    </location>
</feature>
<comment type="caution">
    <text evidence="3">The sequence shown here is derived from an EMBL/GenBank/DDBJ whole genome shotgun (WGS) entry which is preliminary data.</text>
</comment>
<sequence>MAQPVIHPLYRFWFKWLDPFTLLFAVYGLIFTPELVLDVFIPASLSTYNRDQGFLFHQLAALYAFVGIMLGGMLRVSHELKAWRLVVAAVLLVDIGILSSIYISLKEQNRMHMEAIRPEELGNILFTAFIAILRVSFLAGVGVQDAPKQKSA</sequence>
<protein>
    <recommendedName>
        <fullName evidence="2">DUF7704 domain-containing protein</fullName>
    </recommendedName>
</protein>
<evidence type="ECO:0000259" key="2">
    <source>
        <dbReference type="Pfam" id="PF24803"/>
    </source>
</evidence>
<keyword evidence="4" id="KW-1185">Reference proteome</keyword>
<accession>A0A8K0T054</accession>
<keyword evidence="1" id="KW-0812">Transmembrane</keyword>
<keyword evidence="1" id="KW-1133">Transmembrane helix</keyword>